<dbReference type="OrthoDB" id="26184at10239"/>
<evidence type="ECO:0000313" key="5">
    <source>
        <dbReference type="Proteomes" id="UP000240393"/>
    </source>
</evidence>
<dbReference type="EMBL" id="KU686206">
    <property type="protein sequence ID" value="AOV60725.1"/>
    <property type="molecule type" value="Genomic_DNA"/>
</dbReference>
<keyword evidence="4" id="KW-1185">Reference proteome</keyword>
<dbReference type="Pfam" id="PF11360">
    <property type="entry name" value="DUF3110"/>
    <property type="match status" value="1"/>
</dbReference>
<dbReference type="Proteomes" id="UP000241903">
    <property type="component" value="Segment"/>
</dbReference>
<evidence type="ECO:0000313" key="2">
    <source>
        <dbReference type="EMBL" id="AOV60495.1"/>
    </source>
</evidence>
<dbReference type="InterPro" id="IPR021503">
    <property type="entry name" value="DUF3110"/>
</dbReference>
<dbReference type="KEGG" id="vg:30307706"/>
<accession>A0A1D8KPA9</accession>
<reference evidence="4 5" key="1">
    <citation type="journal article" date="2016" name="Virology">
        <title>The genomic content and context of auxiliary metabolic genes in marine cyanomyoviruses.</title>
        <authorList>
            <person name="Crummett L.T."/>
            <person name="Puxty R.J."/>
            <person name="Weihe C."/>
            <person name="Marston M.F."/>
            <person name="Martiny J.B."/>
        </authorList>
    </citation>
    <scope>NUCLEOTIDE SEQUENCE [LARGE SCALE GENOMIC DNA]</scope>
    <source>
        <strain evidence="1">0808SB05</strain>
        <strain evidence="2">0908SB82</strain>
        <strain evidence="3">1109NB16</strain>
    </source>
</reference>
<evidence type="ECO:0000313" key="4">
    <source>
        <dbReference type="Proteomes" id="UP000202784"/>
    </source>
</evidence>
<evidence type="ECO:0000313" key="1">
    <source>
        <dbReference type="EMBL" id="AOV60269.1"/>
    </source>
</evidence>
<dbReference type="RefSeq" id="YP_009322557.1">
    <property type="nucleotide sequence ID" value="NC_031922.1"/>
</dbReference>
<organism evidence="2 6">
    <name type="scientific">Synechococcus phage S-CAM9</name>
    <dbReference type="NCBI Taxonomy" id="1883369"/>
    <lineage>
        <taxon>Viruses</taxon>
        <taxon>Duplodnaviria</taxon>
        <taxon>Heunggongvirae</taxon>
        <taxon>Uroviricota</taxon>
        <taxon>Caudoviricetes</taxon>
        <taxon>Pantevenvirales</taxon>
        <taxon>Kyanoviridae</taxon>
        <taxon>Kanaloavirus</taxon>
        <taxon>Kanaloavirus scam9</taxon>
    </lineage>
</organism>
<dbReference type="Proteomes" id="UP000202784">
    <property type="component" value="Segment"/>
</dbReference>
<proteinExistence type="predicted"/>
<evidence type="ECO:0000313" key="6">
    <source>
        <dbReference type="Proteomes" id="UP000241903"/>
    </source>
</evidence>
<dbReference type="Proteomes" id="UP000240393">
    <property type="component" value="Segment"/>
</dbReference>
<dbReference type="EMBL" id="KU686204">
    <property type="protein sequence ID" value="AOV60269.1"/>
    <property type="molecule type" value="Genomic_DNA"/>
</dbReference>
<name>A0A1D8KPA9_9CAUD</name>
<protein>
    <recommendedName>
        <fullName evidence="7">DUF3110 domain-containing protein</fullName>
    </recommendedName>
</protein>
<dbReference type="EMBL" id="KU686205">
    <property type="protein sequence ID" value="AOV60495.1"/>
    <property type="molecule type" value="Genomic_DNA"/>
</dbReference>
<sequence length="90" mass="10352">MWILTVEGKKDEGAYAVENDDGDKTLFIFEDEDDAVRYAMMNDLADKYMPKLIPTEVDEEVAIKACEMYDYPYAIIKSSDLVIPPDYDKI</sequence>
<dbReference type="GeneID" id="30307706"/>
<evidence type="ECO:0000313" key="3">
    <source>
        <dbReference type="EMBL" id="AOV60725.1"/>
    </source>
</evidence>
<evidence type="ECO:0008006" key="7">
    <source>
        <dbReference type="Google" id="ProtNLM"/>
    </source>
</evidence>
<gene>
    <name evidence="3" type="ORF">N161109_122</name>
    <name evidence="1" type="ORF">S050808_122</name>
    <name evidence="2" type="ORF">S820908_120</name>
</gene>